<evidence type="ECO:0000313" key="2">
    <source>
        <dbReference type="Proteomes" id="UP000249769"/>
    </source>
</evidence>
<protein>
    <submittedName>
        <fullName evidence="1">Molecular chaperone DnaJ</fullName>
    </submittedName>
</protein>
<gene>
    <name evidence="1" type="ORF">DI595_19975</name>
</gene>
<dbReference type="AlphaFoldDB" id="A0A2W5EK68"/>
<dbReference type="Proteomes" id="UP000249769">
    <property type="component" value="Unassembled WGS sequence"/>
</dbReference>
<reference evidence="1 2" key="1">
    <citation type="submission" date="2017-08" db="EMBL/GenBank/DDBJ databases">
        <title>Infants hospitalized years apart are colonized by the same room-sourced microbial strains.</title>
        <authorList>
            <person name="Brooks B."/>
            <person name="Olm M.R."/>
            <person name="Firek B.A."/>
            <person name="Baker R."/>
            <person name="Thomas B.C."/>
            <person name="Morowitz M.J."/>
            <person name="Banfield J.F."/>
        </authorList>
    </citation>
    <scope>NUCLEOTIDE SEQUENCE [LARGE SCALE GENOMIC DNA]</scope>
    <source>
        <strain evidence="1">S2_009_000_R2_73</strain>
    </source>
</reference>
<evidence type="ECO:0000313" key="1">
    <source>
        <dbReference type="EMBL" id="PZP44491.1"/>
    </source>
</evidence>
<accession>A0A2W5EK68</accession>
<feature type="non-terminal residue" evidence="1">
    <location>
        <position position="29"/>
    </location>
</feature>
<sequence length="29" mass="3450">MSILVVRLFAPHNQGIMKLDSKYFDRIRT</sequence>
<dbReference type="EMBL" id="QFOL01000362">
    <property type="protein sequence ID" value="PZP44491.1"/>
    <property type="molecule type" value="Genomic_DNA"/>
</dbReference>
<name>A0A2W5EK68_9HYPH</name>
<organism evidence="1 2">
    <name type="scientific">Agrobacterium fabrum</name>
    <dbReference type="NCBI Taxonomy" id="1176649"/>
    <lineage>
        <taxon>Bacteria</taxon>
        <taxon>Pseudomonadati</taxon>
        <taxon>Pseudomonadota</taxon>
        <taxon>Alphaproteobacteria</taxon>
        <taxon>Hyphomicrobiales</taxon>
        <taxon>Rhizobiaceae</taxon>
        <taxon>Rhizobium/Agrobacterium group</taxon>
        <taxon>Agrobacterium</taxon>
        <taxon>Agrobacterium tumefaciens complex</taxon>
    </lineage>
</organism>
<proteinExistence type="predicted"/>
<comment type="caution">
    <text evidence="1">The sequence shown here is derived from an EMBL/GenBank/DDBJ whole genome shotgun (WGS) entry which is preliminary data.</text>
</comment>